<feature type="disulfide bond" evidence="9">
    <location>
        <begin position="124"/>
        <end position="142"/>
    </location>
</feature>
<feature type="disulfide bond" evidence="9">
    <location>
        <begin position="83"/>
        <end position="101"/>
    </location>
</feature>
<reference evidence="12" key="3">
    <citation type="submission" date="2025-09" db="UniProtKB">
        <authorList>
            <consortium name="Ensembl"/>
        </authorList>
    </citation>
    <scope>IDENTIFICATION</scope>
</reference>
<dbReference type="Gene3D" id="2.10.50.10">
    <property type="entry name" value="Tumor Necrosis Factor Receptor, subunit A, domain 2"/>
    <property type="match status" value="3"/>
</dbReference>
<dbReference type="HOGENOM" id="CLU_107190_0_0_1"/>
<dbReference type="GO" id="GO:0036462">
    <property type="term" value="P:TRAIL-activated apoptotic signaling pathway"/>
    <property type="evidence" value="ECO:0007669"/>
    <property type="project" value="TreeGrafter"/>
</dbReference>
<evidence type="ECO:0000256" key="9">
    <source>
        <dbReference type="PROSITE-ProRule" id="PRU00206"/>
    </source>
</evidence>
<evidence type="ECO:0000256" key="4">
    <source>
        <dbReference type="ARBA" id="ARBA00022737"/>
    </source>
</evidence>
<dbReference type="CDD" id="cd10580">
    <property type="entry name" value="TNFRSF10"/>
    <property type="match status" value="1"/>
</dbReference>
<feature type="repeat" description="TNFR-Cys" evidence="9">
    <location>
        <begin position="60"/>
        <end position="101"/>
    </location>
</feature>
<keyword evidence="5" id="KW-0472">Membrane</keyword>
<keyword evidence="13" id="KW-1185">Reference proteome</keyword>
<dbReference type="OMA" id="RECACED"/>
<dbReference type="InterPro" id="IPR008063">
    <property type="entry name" value="Fas_rcpt"/>
</dbReference>
<reference evidence="12 13" key="1">
    <citation type="submission" date="2017-10" db="EMBL/GenBank/DDBJ databases">
        <title>A new Pekin duck reference genome.</title>
        <authorList>
            <person name="Hou Z.-C."/>
            <person name="Zhou Z.-K."/>
            <person name="Zhu F."/>
            <person name="Hou S.-S."/>
        </authorList>
    </citation>
    <scope>NUCLEOTIDE SEQUENCE [LARGE SCALE GENOMIC DNA]</scope>
</reference>
<evidence type="ECO:0000313" key="12">
    <source>
        <dbReference type="Ensembl" id="ENSAPLP00000001819.2"/>
    </source>
</evidence>
<evidence type="ECO:0000256" key="6">
    <source>
        <dbReference type="ARBA" id="ARBA00023157"/>
    </source>
</evidence>
<dbReference type="InterPro" id="IPR001368">
    <property type="entry name" value="TNFR/NGFR_Cys_rich_reg"/>
</dbReference>
<keyword evidence="6 9" id="KW-1015">Disulfide bond</keyword>
<sequence length="207" mass="23128">MGRRAVGLLLVTLLIMSGNRAEDCGEEEYWHKGLCCVLCPAGTYVSQHCTTPHSKGSCVSCTKGEDYTAHANGLDECLLCRQCRDDQITLRACTPTHDTECQCKQGYFCPAEGCEICQRCSKTCPEGKEIVQNCNATMDLGCGLPDQGLEHKYHMAWSVGFKLYLKLFSLFKVHKWLKYLNRPLGFVGLSLFPHPGQIHSVSYIHRS</sequence>
<dbReference type="Pfam" id="PF00020">
    <property type="entry name" value="TNFR_c6"/>
    <property type="match status" value="2"/>
</dbReference>
<dbReference type="Ensembl" id="ENSAPLT00000002395.2">
    <property type="protein sequence ID" value="ENSAPLP00000001819.2"/>
    <property type="gene ID" value="ENSAPLG00000002387.2"/>
</dbReference>
<feature type="domain" description="TNFR-Cys" evidence="11">
    <location>
        <begin position="102"/>
        <end position="142"/>
    </location>
</feature>
<keyword evidence="4" id="KW-0677">Repeat</keyword>
<organism evidence="12 13">
    <name type="scientific">Anas platyrhynchos platyrhynchos</name>
    <name type="common">Northern mallard</name>
    <dbReference type="NCBI Taxonomy" id="8840"/>
    <lineage>
        <taxon>Eukaryota</taxon>
        <taxon>Metazoa</taxon>
        <taxon>Chordata</taxon>
        <taxon>Craniata</taxon>
        <taxon>Vertebrata</taxon>
        <taxon>Euteleostomi</taxon>
        <taxon>Archelosauria</taxon>
        <taxon>Archosauria</taxon>
        <taxon>Dinosauria</taxon>
        <taxon>Saurischia</taxon>
        <taxon>Theropoda</taxon>
        <taxon>Coelurosauria</taxon>
        <taxon>Aves</taxon>
        <taxon>Neognathae</taxon>
        <taxon>Galloanserae</taxon>
        <taxon>Anseriformes</taxon>
        <taxon>Anatidae</taxon>
        <taxon>Anatinae</taxon>
        <taxon>Anas</taxon>
    </lineage>
</organism>
<evidence type="ECO:0000256" key="10">
    <source>
        <dbReference type="SAM" id="SignalP"/>
    </source>
</evidence>
<dbReference type="GO" id="GO:0005886">
    <property type="term" value="C:plasma membrane"/>
    <property type="evidence" value="ECO:0007669"/>
    <property type="project" value="TreeGrafter"/>
</dbReference>
<name>U3I3J8_ANAPP</name>
<keyword evidence="2" id="KW-0053">Apoptosis</keyword>
<evidence type="ECO:0000313" key="13">
    <source>
        <dbReference type="Proteomes" id="UP000016666"/>
    </source>
</evidence>
<feature type="repeat" description="TNFR-Cys" evidence="9">
    <location>
        <begin position="102"/>
        <end position="142"/>
    </location>
</feature>
<dbReference type="FunFam" id="2.10.50.10:FF:000004">
    <property type="entry name" value="Tumor necrosis factor receptor superfamily member 6"/>
    <property type="match status" value="1"/>
</dbReference>
<evidence type="ECO:0000256" key="8">
    <source>
        <dbReference type="ARBA" id="ARBA00023180"/>
    </source>
</evidence>
<feature type="chain" id="PRO_5019738220" description="TNFR-Cys domain-containing protein" evidence="10">
    <location>
        <begin position="22"/>
        <end position="207"/>
    </location>
</feature>
<dbReference type="AlphaFoldDB" id="U3I3J8"/>
<dbReference type="GO" id="GO:0004888">
    <property type="term" value="F:transmembrane signaling receptor activity"/>
    <property type="evidence" value="ECO:0007669"/>
    <property type="project" value="InterPro"/>
</dbReference>
<evidence type="ECO:0000256" key="7">
    <source>
        <dbReference type="ARBA" id="ARBA00023170"/>
    </source>
</evidence>
<dbReference type="PANTHER" id="PTHR46330">
    <property type="entry name" value="TUMOR NECROSIS FACTOR RECEPTOR SUPERFAMILY MEMBER 10B"/>
    <property type="match status" value="1"/>
</dbReference>
<protein>
    <recommendedName>
        <fullName evidence="11">TNFR-Cys domain-containing protein</fullName>
    </recommendedName>
</protein>
<dbReference type="Proteomes" id="UP000016666">
    <property type="component" value="Chromosome 5"/>
</dbReference>
<dbReference type="GO" id="GO:0009986">
    <property type="term" value="C:cell surface"/>
    <property type="evidence" value="ECO:0007669"/>
    <property type="project" value="TreeGrafter"/>
</dbReference>
<feature type="disulfide bond" evidence="9">
    <location>
        <begin position="80"/>
        <end position="93"/>
    </location>
</feature>
<accession>U3I3J8</accession>
<dbReference type="SUPFAM" id="SSF57586">
    <property type="entry name" value="TNF receptor-like"/>
    <property type="match status" value="2"/>
</dbReference>
<comment type="caution">
    <text evidence="9">Lacks conserved residue(s) required for the propagation of feature annotation.</text>
</comment>
<dbReference type="InterPro" id="IPR052491">
    <property type="entry name" value="TNFRSF10"/>
</dbReference>
<dbReference type="PROSITE" id="PS50050">
    <property type="entry name" value="TNFR_NGFR_2"/>
    <property type="match status" value="2"/>
</dbReference>
<comment type="subcellular location">
    <subcellularLocation>
        <location evidence="1">Membrane</location>
    </subcellularLocation>
</comment>
<keyword evidence="3 10" id="KW-0732">Signal</keyword>
<dbReference type="PANTHER" id="PTHR46330:SF16">
    <property type="entry name" value="TUMOR NECROSIS FACTOR RECEPTOR SUPERFAMILY MEMBER 22"/>
    <property type="match status" value="1"/>
</dbReference>
<dbReference type="SMART" id="SM00208">
    <property type="entry name" value="TNFR"/>
    <property type="match status" value="3"/>
</dbReference>
<evidence type="ECO:0000256" key="3">
    <source>
        <dbReference type="ARBA" id="ARBA00022729"/>
    </source>
</evidence>
<feature type="signal peptide" evidence="10">
    <location>
        <begin position="1"/>
        <end position="21"/>
    </location>
</feature>
<dbReference type="PRINTS" id="PR01680">
    <property type="entry name" value="TNFACTORR6"/>
</dbReference>
<dbReference type="GO" id="GO:0006955">
    <property type="term" value="P:immune response"/>
    <property type="evidence" value="ECO:0007669"/>
    <property type="project" value="InterPro"/>
</dbReference>
<proteinExistence type="predicted"/>
<keyword evidence="7" id="KW-0675">Receptor</keyword>
<evidence type="ECO:0000256" key="2">
    <source>
        <dbReference type="ARBA" id="ARBA00022703"/>
    </source>
</evidence>
<evidence type="ECO:0000256" key="5">
    <source>
        <dbReference type="ARBA" id="ARBA00023136"/>
    </source>
</evidence>
<feature type="domain" description="TNFR-Cys" evidence="11">
    <location>
        <begin position="60"/>
        <end position="101"/>
    </location>
</feature>
<dbReference type="InterPro" id="IPR034024">
    <property type="entry name" value="TNFRSF10_N"/>
</dbReference>
<evidence type="ECO:0000256" key="1">
    <source>
        <dbReference type="ARBA" id="ARBA00004370"/>
    </source>
</evidence>
<reference evidence="12" key="2">
    <citation type="submission" date="2025-08" db="UniProtKB">
        <authorList>
            <consortium name="Ensembl"/>
        </authorList>
    </citation>
    <scope>IDENTIFICATION</scope>
</reference>
<dbReference type="STRING" id="8840.ENSAPLP00000001819"/>
<keyword evidence="8" id="KW-0325">Glycoprotein</keyword>
<dbReference type="GeneTree" id="ENSGT00930000151070"/>
<dbReference type="GO" id="GO:0043065">
    <property type="term" value="P:positive regulation of apoptotic process"/>
    <property type="evidence" value="ECO:0007669"/>
    <property type="project" value="TreeGrafter"/>
</dbReference>
<evidence type="ECO:0000259" key="11">
    <source>
        <dbReference type="PROSITE" id="PS50050"/>
    </source>
</evidence>